<evidence type="ECO:0000313" key="1">
    <source>
        <dbReference type="EMBL" id="AMR79636.1"/>
    </source>
</evidence>
<dbReference type="AlphaFoldDB" id="A0A142JNH4"/>
<dbReference type="KEGG" id="cnan:A2G96_18830"/>
<proteinExistence type="predicted"/>
<evidence type="ECO:0000313" key="2">
    <source>
        <dbReference type="Proteomes" id="UP000075238"/>
    </source>
</evidence>
<dbReference type="STRING" id="1796606.A2G96_18830"/>
<organism evidence="1 2">
    <name type="scientific">Cupriavidus nantongensis</name>
    <dbReference type="NCBI Taxonomy" id="1796606"/>
    <lineage>
        <taxon>Bacteria</taxon>
        <taxon>Pseudomonadati</taxon>
        <taxon>Pseudomonadota</taxon>
        <taxon>Betaproteobacteria</taxon>
        <taxon>Burkholderiales</taxon>
        <taxon>Burkholderiaceae</taxon>
        <taxon>Cupriavidus</taxon>
    </lineage>
</organism>
<accession>A0A142JNH4</accession>
<gene>
    <name evidence="1" type="ORF">A2G96_18830</name>
</gene>
<reference evidence="1 2" key="1">
    <citation type="submission" date="2016-03" db="EMBL/GenBank/DDBJ databases">
        <title>Complete genome sequence of a novel chlorpyrifos degrading bacterium, Cupriavidus nantongensis sp. X1.</title>
        <authorList>
            <person name="Fang L."/>
        </authorList>
    </citation>
    <scope>NUCLEOTIDE SEQUENCE [LARGE SCALE GENOMIC DNA]</scope>
    <source>
        <strain evidence="1 2">X1</strain>
    </source>
</reference>
<name>A0A142JNH4_9BURK</name>
<dbReference type="Proteomes" id="UP000075238">
    <property type="component" value="Chromosome 1"/>
</dbReference>
<protein>
    <submittedName>
        <fullName evidence="1">Uncharacterized protein</fullName>
    </submittedName>
</protein>
<sequence length="65" mass="7140">MDKLLDEAVKLAAARLAVYIIACIKAALLTYPDPAAVQHAVLLLDALKDFRKGNRLIQTDLRNGH</sequence>
<dbReference type="EMBL" id="CP014844">
    <property type="protein sequence ID" value="AMR79636.1"/>
    <property type="molecule type" value="Genomic_DNA"/>
</dbReference>
<keyword evidence="2" id="KW-1185">Reference proteome</keyword>